<dbReference type="Pfam" id="PF03108">
    <property type="entry name" value="DBD_Tnp_Mut"/>
    <property type="match status" value="1"/>
</dbReference>
<organism evidence="7 8">
    <name type="scientific">Actinidia rufa</name>
    <dbReference type="NCBI Taxonomy" id="165716"/>
    <lineage>
        <taxon>Eukaryota</taxon>
        <taxon>Viridiplantae</taxon>
        <taxon>Streptophyta</taxon>
        <taxon>Embryophyta</taxon>
        <taxon>Tracheophyta</taxon>
        <taxon>Spermatophyta</taxon>
        <taxon>Magnoliopsida</taxon>
        <taxon>eudicotyledons</taxon>
        <taxon>Gunneridae</taxon>
        <taxon>Pentapetalae</taxon>
        <taxon>asterids</taxon>
        <taxon>Ericales</taxon>
        <taxon>Actinidiaceae</taxon>
        <taxon>Actinidia</taxon>
    </lineage>
</organism>
<evidence type="ECO:0000256" key="4">
    <source>
        <dbReference type="PROSITE-ProRule" id="PRU00325"/>
    </source>
</evidence>
<feature type="region of interest" description="Disordered" evidence="5">
    <location>
        <begin position="104"/>
        <end position="145"/>
    </location>
</feature>
<dbReference type="InterPro" id="IPR018289">
    <property type="entry name" value="MULE_transposase_dom"/>
</dbReference>
<feature type="compositionally biased region" description="Basic residues" evidence="5">
    <location>
        <begin position="729"/>
        <end position="740"/>
    </location>
</feature>
<sequence length="814" mass="91591">MNSKEFDFRVHYWVALNLYCGIPGSEGRIEIKSDGDVAIMFILHTALRVIDLYLEIDDVVAMDSGMGGSGSGSASGSGHTVGKGKAPNLYREVLDEYLDINWNEVNDEPNDAGEGEEAYSLTESDDEEWVSGKDAGGGSESSSDGEFIIMEANEDDRDEGLSYYQSGDELDPYSSGEEQDVEAINVERYMRGDLFEVKEGEKINFKRGMLFEDVKHFREVLKDYAIEKGFKLVRDKNEKVRVTAHCGSDGCEWRIHASPLPDRVTFQVKSLGPDHTCVHVTRNIEANSTWIAKRLLGKLKSDPEMKLDAMHDELVEKYSVEVGRMPLYRAKRKAMEWIEGSHSRSYAKLPSYAVEVRSTNPGSLIKMELQRIAPNMNLPTFKRLFISFAAIQSGFKEGCRPFIGVDGCHLKGPYGGVLLSAVALDGDSGLYPLAFAVVESECTNSWKFFLYLLHTIIEDTCNCKPWTFMSDGQKGIEIALQQILPEAHHRRCCRHLFNNFKSKFPGVKLRRQFWAAARAYNEVNFKFAMEQIQAVSKDAVAWMMQLPLEQWARHRFDPRVKSDHITNNLVESFNHWIGSARSKPILSLVDSIRVKIMGMMHKRFEKGNTWPSRVAPTVMKKLVKIKQDARLCKVTFGGGEAYEVIDEGKINIVNLGIRTCCCKMWDISGVPCKHATAVITSKRMSIEDYCDSYYSNGRYLMAYGEIIHPIHDESMWPEAPGDAVQPPPLRRKPGRPRKNRVREDDEGAAPTSIMRRSNTVRCCICKEIGHNKRTCQRAPVRGGKGKGTTQRTTMGRGHKKGASDGVFLIAGSMT</sequence>
<dbReference type="AlphaFoldDB" id="A0A7J0FS80"/>
<dbReference type="PANTHER" id="PTHR31973">
    <property type="entry name" value="POLYPROTEIN, PUTATIVE-RELATED"/>
    <property type="match status" value="1"/>
</dbReference>
<dbReference type="InterPro" id="IPR007527">
    <property type="entry name" value="Znf_SWIM"/>
</dbReference>
<dbReference type="Proteomes" id="UP000585474">
    <property type="component" value="Unassembled WGS sequence"/>
</dbReference>
<keyword evidence="1" id="KW-0479">Metal-binding</keyword>
<evidence type="ECO:0000256" key="2">
    <source>
        <dbReference type="ARBA" id="ARBA00022771"/>
    </source>
</evidence>
<evidence type="ECO:0000256" key="1">
    <source>
        <dbReference type="ARBA" id="ARBA00022723"/>
    </source>
</evidence>
<dbReference type="PANTHER" id="PTHR31973:SF187">
    <property type="entry name" value="MUTATOR TRANSPOSASE MUDRA PROTEIN"/>
    <property type="match status" value="1"/>
</dbReference>
<evidence type="ECO:0000256" key="3">
    <source>
        <dbReference type="ARBA" id="ARBA00022833"/>
    </source>
</evidence>
<comment type="caution">
    <text evidence="7">The sequence shown here is derived from an EMBL/GenBank/DDBJ whole genome shotgun (WGS) entry which is preliminary data.</text>
</comment>
<reference evidence="7 8" key="1">
    <citation type="submission" date="2019-07" db="EMBL/GenBank/DDBJ databases">
        <title>De Novo Assembly of kiwifruit Actinidia rufa.</title>
        <authorList>
            <person name="Sugita-Konishi S."/>
            <person name="Sato K."/>
            <person name="Mori E."/>
            <person name="Abe Y."/>
            <person name="Kisaki G."/>
            <person name="Hamano K."/>
            <person name="Suezawa K."/>
            <person name="Otani M."/>
            <person name="Fukuda T."/>
            <person name="Manabe T."/>
            <person name="Gomi K."/>
            <person name="Tabuchi M."/>
            <person name="Akimitsu K."/>
            <person name="Kataoka I."/>
        </authorList>
    </citation>
    <scope>NUCLEOTIDE SEQUENCE [LARGE SCALE GENOMIC DNA]</scope>
    <source>
        <strain evidence="8">cv. Fuchu</strain>
    </source>
</reference>
<feature type="region of interest" description="Disordered" evidence="5">
    <location>
        <begin position="717"/>
        <end position="752"/>
    </location>
</feature>
<evidence type="ECO:0000313" key="8">
    <source>
        <dbReference type="Proteomes" id="UP000585474"/>
    </source>
</evidence>
<keyword evidence="8" id="KW-1185">Reference proteome</keyword>
<dbReference type="Pfam" id="PF10551">
    <property type="entry name" value="MULE"/>
    <property type="match status" value="1"/>
</dbReference>
<dbReference type="EMBL" id="BJWL01000014">
    <property type="protein sequence ID" value="GFZ01060.1"/>
    <property type="molecule type" value="Genomic_DNA"/>
</dbReference>
<dbReference type="OrthoDB" id="1683089at2759"/>
<name>A0A7J0FS80_9ERIC</name>
<dbReference type="PROSITE" id="PS50966">
    <property type="entry name" value="ZF_SWIM"/>
    <property type="match status" value="1"/>
</dbReference>
<evidence type="ECO:0000313" key="7">
    <source>
        <dbReference type="EMBL" id="GFZ01060.1"/>
    </source>
</evidence>
<dbReference type="InterPro" id="IPR006564">
    <property type="entry name" value="Znf_PMZ"/>
</dbReference>
<dbReference type="InterPro" id="IPR004332">
    <property type="entry name" value="Transposase_MuDR"/>
</dbReference>
<evidence type="ECO:0000256" key="5">
    <source>
        <dbReference type="SAM" id="MobiDB-lite"/>
    </source>
</evidence>
<protein>
    <recommendedName>
        <fullName evidence="6">SWIM-type domain-containing protein</fullName>
    </recommendedName>
</protein>
<dbReference type="Pfam" id="PF04434">
    <property type="entry name" value="SWIM"/>
    <property type="match status" value="1"/>
</dbReference>
<keyword evidence="2 4" id="KW-0863">Zinc-finger</keyword>
<feature type="domain" description="SWIM-type" evidence="6">
    <location>
        <begin position="651"/>
        <end position="683"/>
    </location>
</feature>
<feature type="region of interest" description="Disordered" evidence="5">
    <location>
        <begin position="776"/>
        <end position="802"/>
    </location>
</feature>
<accession>A0A7J0FS80</accession>
<keyword evidence="3" id="KW-0862">Zinc</keyword>
<dbReference type="SMART" id="SM00575">
    <property type="entry name" value="ZnF_PMZ"/>
    <property type="match status" value="1"/>
</dbReference>
<evidence type="ECO:0000259" key="6">
    <source>
        <dbReference type="PROSITE" id="PS50966"/>
    </source>
</evidence>
<feature type="compositionally biased region" description="Acidic residues" evidence="5">
    <location>
        <begin position="105"/>
        <end position="129"/>
    </location>
</feature>
<dbReference type="GO" id="GO:0008270">
    <property type="term" value="F:zinc ion binding"/>
    <property type="evidence" value="ECO:0007669"/>
    <property type="project" value="UniProtKB-KW"/>
</dbReference>
<gene>
    <name evidence="7" type="ORF">Acr_14g0006950</name>
</gene>
<proteinExistence type="predicted"/>